<protein>
    <submittedName>
        <fullName evidence="1">Putative methyltransferase, LIC12133 family</fullName>
    </submittedName>
</protein>
<dbReference type="InterPro" id="IPR027612">
    <property type="entry name" value="Put_MTase_LIC12133"/>
</dbReference>
<dbReference type="NCBIfam" id="TIGR04325">
    <property type="entry name" value="MTase_LIC12133"/>
    <property type="match status" value="1"/>
</dbReference>
<keyword evidence="2" id="KW-1185">Reference proteome</keyword>
<dbReference type="EMBL" id="FONY01000006">
    <property type="protein sequence ID" value="SFE74585.1"/>
    <property type="molecule type" value="Genomic_DNA"/>
</dbReference>
<dbReference type="STRING" id="1003.SAMN04488541_100628"/>
<dbReference type="GO" id="GO:0008168">
    <property type="term" value="F:methyltransferase activity"/>
    <property type="evidence" value="ECO:0007669"/>
    <property type="project" value="UniProtKB-KW"/>
</dbReference>
<keyword evidence="1" id="KW-0808">Transferase</keyword>
<accession>A0A1I2D276</accession>
<gene>
    <name evidence="1" type="ORF">SAMN04488541_100628</name>
</gene>
<organism evidence="1 2">
    <name type="scientific">Thermoflexibacter ruber</name>
    <dbReference type="NCBI Taxonomy" id="1003"/>
    <lineage>
        <taxon>Bacteria</taxon>
        <taxon>Pseudomonadati</taxon>
        <taxon>Bacteroidota</taxon>
        <taxon>Cytophagia</taxon>
        <taxon>Cytophagales</taxon>
        <taxon>Thermoflexibacteraceae</taxon>
        <taxon>Thermoflexibacter</taxon>
    </lineage>
</organism>
<evidence type="ECO:0000313" key="2">
    <source>
        <dbReference type="Proteomes" id="UP000199513"/>
    </source>
</evidence>
<evidence type="ECO:0000313" key="1">
    <source>
        <dbReference type="EMBL" id="SFE74585.1"/>
    </source>
</evidence>
<sequence>MIKFARFDYLIAVVNYFLMMNILKRIARKFSYQHQQDTFWKGNYATWQEAMQYAQGYDAQASFEQIKTAALKVKNGEAIFERDGKLFHQAEYNWLLLTHLQKIALASANSLNLIDFGGALGSTYFQHLTFLKEIAHLRWNIIEQPHFVAFGKENLSSPNLYFYENLATCFKESKASTILLSGLLSYVVEPYRLLEEIQSLGFNYVIIERTPLIASTSDILTIQYVNHTNLYQGSYPAWIFSEGKLKKALESTYDLQGEYASFDTISAQVKGLPSHFNQFKMLFWEKKK</sequence>
<dbReference type="GO" id="GO:0032259">
    <property type="term" value="P:methylation"/>
    <property type="evidence" value="ECO:0007669"/>
    <property type="project" value="UniProtKB-KW"/>
</dbReference>
<dbReference type="AlphaFoldDB" id="A0A1I2D276"/>
<dbReference type="Proteomes" id="UP000199513">
    <property type="component" value="Unassembled WGS sequence"/>
</dbReference>
<dbReference type="RefSeq" id="WP_143090799.1">
    <property type="nucleotide sequence ID" value="NZ_FONY01000006.1"/>
</dbReference>
<dbReference type="OrthoDB" id="118271at2"/>
<proteinExistence type="predicted"/>
<keyword evidence="1" id="KW-0489">Methyltransferase</keyword>
<reference evidence="1 2" key="1">
    <citation type="submission" date="2016-10" db="EMBL/GenBank/DDBJ databases">
        <authorList>
            <person name="de Groot N.N."/>
        </authorList>
    </citation>
    <scope>NUCLEOTIDE SEQUENCE [LARGE SCALE GENOMIC DNA]</scope>
    <source>
        <strain>GEY</strain>
        <strain evidence="2">DSM 9560</strain>
    </source>
</reference>
<name>A0A1I2D276_9BACT</name>